<feature type="region of interest" description="Disordered" evidence="4">
    <location>
        <begin position="259"/>
        <end position="359"/>
    </location>
</feature>
<evidence type="ECO:0000256" key="4">
    <source>
        <dbReference type="SAM" id="MobiDB-lite"/>
    </source>
</evidence>
<keyword evidence="2" id="KW-1015">Disulfide bond</keyword>
<dbReference type="Pfam" id="PF00031">
    <property type="entry name" value="Cystatin"/>
    <property type="match status" value="2"/>
</dbReference>
<gene>
    <name evidence="7" type="ORF">chiPu_0010898</name>
</gene>
<dbReference type="SMART" id="SM00043">
    <property type="entry name" value="CY"/>
    <property type="match status" value="2"/>
</dbReference>
<evidence type="ECO:0000259" key="6">
    <source>
        <dbReference type="SMART" id="SM00043"/>
    </source>
</evidence>
<feature type="signal peptide" evidence="5">
    <location>
        <begin position="1"/>
        <end position="20"/>
    </location>
</feature>
<keyword evidence="3" id="KW-0325">Glycoprotein</keyword>
<evidence type="ECO:0000313" key="8">
    <source>
        <dbReference type="Proteomes" id="UP000287033"/>
    </source>
</evidence>
<dbReference type="OrthoDB" id="9941887at2759"/>
<feature type="compositionally biased region" description="Basic and acidic residues" evidence="4">
    <location>
        <begin position="262"/>
        <end position="276"/>
    </location>
</feature>
<dbReference type="GO" id="GO:0004869">
    <property type="term" value="F:cysteine-type endopeptidase inhibitor activity"/>
    <property type="evidence" value="ECO:0007669"/>
    <property type="project" value="InterPro"/>
</dbReference>
<dbReference type="PANTHER" id="PTHR13814:SF16">
    <property type="entry name" value="CYSTATIN"/>
    <property type="match status" value="1"/>
</dbReference>
<evidence type="ECO:0000313" key="7">
    <source>
        <dbReference type="EMBL" id="GCC32437.1"/>
    </source>
</evidence>
<dbReference type="AlphaFoldDB" id="A0A401SPX7"/>
<reference evidence="7 8" key="1">
    <citation type="journal article" date="2018" name="Nat. Ecol. Evol.">
        <title>Shark genomes provide insights into elasmobranch evolution and the origin of vertebrates.</title>
        <authorList>
            <person name="Hara Y"/>
            <person name="Yamaguchi K"/>
            <person name="Onimaru K"/>
            <person name="Kadota M"/>
            <person name="Koyanagi M"/>
            <person name="Keeley SD"/>
            <person name="Tatsumi K"/>
            <person name="Tanaka K"/>
            <person name="Motone F"/>
            <person name="Kageyama Y"/>
            <person name="Nozu R"/>
            <person name="Adachi N"/>
            <person name="Nishimura O"/>
            <person name="Nakagawa R"/>
            <person name="Tanegashima C"/>
            <person name="Kiyatake I"/>
            <person name="Matsumoto R"/>
            <person name="Murakumo K"/>
            <person name="Nishida K"/>
            <person name="Terakita A"/>
            <person name="Kuratani S"/>
            <person name="Sato K"/>
            <person name="Hyodo S Kuraku.S."/>
        </authorList>
    </citation>
    <scope>NUCLEOTIDE SEQUENCE [LARGE SCALE GENOMIC DNA]</scope>
</reference>
<dbReference type="Gene3D" id="3.10.450.10">
    <property type="match status" value="2"/>
</dbReference>
<organism evidence="7 8">
    <name type="scientific">Chiloscyllium punctatum</name>
    <name type="common">Brownbanded bambooshark</name>
    <name type="synonym">Hemiscyllium punctatum</name>
    <dbReference type="NCBI Taxonomy" id="137246"/>
    <lineage>
        <taxon>Eukaryota</taxon>
        <taxon>Metazoa</taxon>
        <taxon>Chordata</taxon>
        <taxon>Craniata</taxon>
        <taxon>Vertebrata</taxon>
        <taxon>Chondrichthyes</taxon>
        <taxon>Elasmobranchii</taxon>
        <taxon>Galeomorphii</taxon>
        <taxon>Galeoidea</taxon>
        <taxon>Orectolobiformes</taxon>
        <taxon>Hemiscylliidae</taxon>
        <taxon>Chiloscyllium</taxon>
    </lineage>
</organism>
<name>A0A401SPX7_CHIPU</name>
<protein>
    <recommendedName>
        <fullName evidence="6">Cystatin domain-containing protein</fullName>
    </recommendedName>
</protein>
<evidence type="ECO:0000256" key="1">
    <source>
        <dbReference type="ARBA" id="ARBA00022729"/>
    </source>
</evidence>
<comment type="caution">
    <text evidence="7">The sequence shown here is derived from an EMBL/GenBank/DDBJ whole genome shotgun (WGS) entry which is preliminary data.</text>
</comment>
<dbReference type="GO" id="GO:0005576">
    <property type="term" value="C:extracellular region"/>
    <property type="evidence" value="ECO:0007669"/>
    <property type="project" value="TreeGrafter"/>
</dbReference>
<evidence type="ECO:0000256" key="2">
    <source>
        <dbReference type="ARBA" id="ARBA00023157"/>
    </source>
</evidence>
<accession>A0A401SPX7</accession>
<dbReference type="STRING" id="137246.A0A401SPX7"/>
<feature type="domain" description="Cystatin" evidence="6">
    <location>
        <begin position="143"/>
        <end position="248"/>
    </location>
</feature>
<keyword evidence="8" id="KW-1185">Reference proteome</keyword>
<evidence type="ECO:0000256" key="3">
    <source>
        <dbReference type="ARBA" id="ARBA00023180"/>
    </source>
</evidence>
<dbReference type="EMBL" id="BEZZ01000435">
    <property type="protein sequence ID" value="GCC32437.1"/>
    <property type="molecule type" value="Genomic_DNA"/>
</dbReference>
<dbReference type="InterPro" id="IPR050735">
    <property type="entry name" value="Kininogen_Fetuin_HRG"/>
</dbReference>
<dbReference type="Proteomes" id="UP000287033">
    <property type="component" value="Unassembled WGS sequence"/>
</dbReference>
<keyword evidence="1 5" id="KW-0732">Signal</keyword>
<dbReference type="SUPFAM" id="SSF54403">
    <property type="entry name" value="Cystatin/monellin"/>
    <property type="match status" value="2"/>
</dbReference>
<dbReference type="InterPro" id="IPR000010">
    <property type="entry name" value="Cystatin_dom"/>
</dbReference>
<dbReference type="OMA" id="WEDCEIR"/>
<dbReference type="PANTHER" id="PTHR13814">
    <property type="entry name" value="FETUIN"/>
    <property type="match status" value="1"/>
</dbReference>
<evidence type="ECO:0000256" key="5">
    <source>
        <dbReference type="SAM" id="SignalP"/>
    </source>
</evidence>
<dbReference type="CDD" id="cd00042">
    <property type="entry name" value="CY"/>
    <property type="match status" value="1"/>
</dbReference>
<dbReference type="InterPro" id="IPR046350">
    <property type="entry name" value="Cystatin_sf"/>
</dbReference>
<feature type="domain" description="Cystatin" evidence="6">
    <location>
        <begin position="19"/>
        <end position="131"/>
    </location>
</feature>
<sequence length="359" mass="39236">MKLFLAFTVCLQLFTSWTTALDNYVAVPCNGQGVLALAELTVDHINKERTHGYKFSLDRIENVQELKEANGTSTYFLDIDLRETKCYVLNPKALNDCEIRSFKETKVEGDCKVLIETKSGVPGHVKGYKCEISPDSAHDVTEKCPDCAHLMLTNSTAAQHAVEVSLNKFNQESNNQHKFVLHEITRASSKGLGTPVLVEYVIRETPCRKDSEICPLIAIVNPTFGFCVSTVTPVNSTQETIVEICELFHTKATEAVATIAEPEGKGDAAPVVKEEGGSEAPGTDADDGVEHVSPVPNNASASIIVEKSDSIPKRKRSIQDSSESSEETLASTGAQIIHFPDLPEDPTTCPTKHKYPEDQ</sequence>
<feature type="chain" id="PRO_5019171562" description="Cystatin domain-containing protein" evidence="5">
    <location>
        <begin position="21"/>
        <end position="359"/>
    </location>
</feature>
<proteinExistence type="predicted"/>